<sequence length="357" mass="37606">MNGIFGRASGFFTALWSILLACCITGAVMYAMGYDPLDAYYQLIFGSLGGVSALSESIVKTVPLIFTGLSFAVALRSGMVNLGATGQLYLGALCATVVGVYVPGLPAPLHLLLALAAGFAGGAAGGAVVGFLKNRFQANELITTIMLNEIAMELVNCLVDGPMKDLDAITQFPQSKAILGSAVLPKLLTGTRLHIGIFLALLALVFYGFFLKKTKWGYELRVVGANASAARTAGMDVRRTQLLAMVLAGGFAGLAGGIELLAIQKRLMQSFAGNLGFDGIAVALLGGNQPLGILLSAFLFGMMSNGSNKMQMLSNVPSAVIYLMQGLIVLFVVGRKLYTRKVWAGLFRRKGAKEVRS</sequence>
<dbReference type="InterPro" id="IPR001851">
    <property type="entry name" value="ABC_transp_permease"/>
</dbReference>
<feature type="transmembrane region" description="Helical" evidence="6">
    <location>
        <begin position="12"/>
        <end position="33"/>
    </location>
</feature>
<evidence type="ECO:0000256" key="2">
    <source>
        <dbReference type="ARBA" id="ARBA00022475"/>
    </source>
</evidence>
<feature type="transmembrane region" description="Helical" evidence="6">
    <location>
        <begin position="80"/>
        <end position="103"/>
    </location>
</feature>
<name>A0ABS6F864_9FIRM</name>
<dbReference type="CDD" id="cd06580">
    <property type="entry name" value="TM_PBP1_transp_TpRbsC_like"/>
    <property type="match status" value="1"/>
</dbReference>
<keyword evidence="8" id="KW-1185">Reference proteome</keyword>
<keyword evidence="5 6" id="KW-0472">Membrane</keyword>
<evidence type="ECO:0000313" key="7">
    <source>
        <dbReference type="EMBL" id="MBU5625555.1"/>
    </source>
</evidence>
<dbReference type="EMBL" id="JAHLQN010000001">
    <property type="protein sequence ID" value="MBU5625555.1"/>
    <property type="molecule type" value="Genomic_DNA"/>
</dbReference>
<gene>
    <name evidence="7" type="ORF">KQI82_01235</name>
</gene>
<comment type="subcellular location">
    <subcellularLocation>
        <location evidence="1">Cell membrane</location>
        <topology evidence="1">Multi-pass membrane protein</topology>
    </subcellularLocation>
</comment>
<dbReference type="PROSITE" id="PS51257">
    <property type="entry name" value="PROKAR_LIPOPROTEIN"/>
    <property type="match status" value="1"/>
</dbReference>
<evidence type="ECO:0000256" key="1">
    <source>
        <dbReference type="ARBA" id="ARBA00004651"/>
    </source>
</evidence>
<accession>A0ABS6F864</accession>
<feature type="transmembrane region" description="Helical" evidence="6">
    <location>
        <begin position="275"/>
        <end position="299"/>
    </location>
</feature>
<evidence type="ECO:0000256" key="6">
    <source>
        <dbReference type="SAM" id="Phobius"/>
    </source>
</evidence>
<protein>
    <submittedName>
        <fullName evidence="7">ABC transporter permease</fullName>
    </submittedName>
</protein>
<evidence type="ECO:0000313" key="8">
    <source>
        <dbReference type="Proteomes" id="UP000787672"/>
    </source>
</evidence>
<comment type="caution">
    <text evidence="7">The sequence shown here is derived from an EMBL/GenBank/DDBJ whole genome shotgun (WGS) entry which is preliminary data.</text>
</comment>
<feature type="transmembrane region" description="Helical" evidence="6">
    <location>
        <begin position="319"/>
        <end position="338"/>
    </location>
</feature>
<dbReference type="PANTHER" id="PTHR47089:SF1">
    <property type="entry name" value="GUANOSINE ABC TRANSPORTER PERMEASE PROTEIN NUPP"/>
    <property type="match status" value="1"/>
</dbReference>
<feature type="transmembrane region" description="Helical" evidence="6">
    <location>
        <begin position="109"/>
        <end position="132"/>
    </location>
</feature>
<evidence type="ECO:0000256" key="3">
    <source>
        <dbReference type="ARBA" id="ARBA00022692"/>
    </source>
</evidence>
<feature type="transmembrane region" description="Helical" evidence="6">
    <location>
        <begin position="242"/>
        <end position="263"/>
    </location>
</feature>
<dbReference type="RefSeq" id="WP_216557566.1">
    <property type="nucleotide sequence ID" value="NZ_JAHLQN010000001.1"/>
</dbReference>
<keyword evidence="2" id="KW-1003">Cell membrane</keyword>
<keyword evidence="3 6" id="KW-0812">Transmembrane</keyword>
<reference evidence="7 8" key="1">
    <citation type="submission" date="2021-06" db="EMBL/GenBank/DDBJ databases">
        <authorList>
            <person name="Sun Q."/>
            <person name="Li D."/>
        </authorList>
    </citation>
    <scope>NUCLEOTIDE SEQUENCE [LARGE SCALE GENOMIC DNA]</scope>
    <source>
        <strain evidence="7 8">MSJ-2</strain>
    </source>
</reference>
<evidence type="ECO:0000256" key="5">
    <source>
        <dbReference type="ARBA" id="ARBA00023136"/>
    </source>
</evidence>
<keyword evidence="4 6" id="KW-1133">Transmembrane helix</keyword>
<dbReference type="Pfam" id="PF02653">
    <property type="entry name" value="BPD_transp_2"/>
    <property type="match status" value="1"/>
</dbReference>
<feature type="transmembrane region" description="Helical" evidence="6">
    <location>
        <begin position="193"/>
        <end position="211"/>
    </location>
</feature>
<dbReference type="PANTHER" id="PTHR47089">
    <property type="entry name" value="ABC TRANSPORTER, PERMEASE PROTEIN"/>
    <property type="match status" value="1"/>
</dbReference>
<dbReference type="Proteomes" id="UP000787672">
    <property type="component" value="Unassembled WGS sequence"/>
</dbReference>
<proteinExistence type="predicted"/>
<evidence type="ECO:0000256" key="4">
    <source>
        <dbReference type="ARBA" id="ARBA00022989"/>
    </source>
</evidence>
<organism evidence="7 8">
    <name type="scientific">Dysosmobacter acutus</name>
    <dbReference type="NCBI Taxonomy" id="2841504"/>
    <lineage>
        <taxon>Bacteria</taxon>
        <taxon>Bacillati</taxon>
        <taxon>Bacillota</taxon>
        <taxon>Clostridia</taxon>
        <taxon>Eubacteriales</taxon>
        <taxon>Oscillospiraceae</taxon>
        <taxon>Dysosmobacter</taxon>
    </lineage>
</organism>